<evidence type="ECO:0000256" key="6">
    <source>
        <dbReference type="RuleBase" id="RU362125"/>
    </source>
</evidence>
<evidence type="ECO:0000256" key="4">
    <source>
        <dbReference type="ARBA" id="ARBA00022827"/>
    </source>
</evidence>
<evidence type="ECO:0000256" key="2">
    <source>
        <dbReference type="ARBA" id="ARBA00009347"/>
    </source>
</evidence>
<feature type="domain" description="Acyl-CoA oxidase/dehydrogenase middle" evidence="8">
    <location>
        <begin position="122"/>
        <end position="196"/>
    </location>
</feature>
<dbReference type="InterPro" id="IPR036250">
    <property type="entry name" value="AcylCo_DH-like_C"/>
</dbReference>
<evidence type="ECO:0000256" key="1">
    <source>
        <dbReference type="ARBA" id="ARBA00001974"/>
    </source>
</evidence>
<reference evidence="11" key="1">
    <citation type="journal article" date="2019" name="Int. J. Syst. Evol. Microbiol.">
        <title>The Global Catalogue of Microorganisms (GCM) 10K type strain sequencing project: providing services to taxonomists for standard genome sequencing and annotation.</title>
        <authorList>
            <consortium name="The Broad Institute Genomics Platform"/>
            <consortium name="The Broad Institute Genome Sequencing Center for Infectious Disease"/>
            <person name="Wu L."/>
            <person name="Ma J."/>
        </authorList>
    </citation>
    <scope>NUCLEOTIDE SEQUENCE [LARGE SCALE GENOMIC DNA]</scope>
    <source>
        <strain evidence="11">JCM 18532</strain>
    </source>
</reference>
<dbReference type="InterPro" id="IPR046373">
    <property type="entry name" value="Acyl-CoA_Oxase/DH_mid-dom_sf"/>
</dbReference>
<dbReference type="SUPFAM" id="SSF56645">
    <property type="entry name" value="Acyl-CoA dehydrogenase NM domain-like"/>
    <property type="match status" value="1"/>
</dbReference>
<dbReference type="InterPro" id="IPR009075">
    <property type="entry name" value="AcylCo_DH/oxidase_C"/>
</dbReference>
<accession>A0ABP8YDH1</accession>
<dbReference type="Proteomes" id="UP001499882">
    <property type="component" value="Unassembled WGS sequence"/>
</dbReference>
<dbReference type="SUPFAM" id="SSF47203">
    <property type="entry name" value="Acyl-CoA dehydrogenase C-terminal domain-like"/>
    <property type="match status" value="1"/>
</dbReference>
<dbReference type="Pfam" id="PF02771">
    <property type="entry name" value="Acyl-CoA_dh_N"/>
    <property type="match status" value="1"/>
</dbReference>
<gene>
    <name evidence="10" type="ORF">GCM10023350_05890</name>
</gene>
<evidence type="ECO:0000313" key="11">
    <source>
        <dbReference type="Proteomes" id="UP001499882"/>
    </source>
</evidence>
<feature type="domain" description="Acyl-CoA dehydrogenase/oxidase C-terminal" evidence="7">
    <location>
        <begin position="228"/>
        <end position="374"/>
    </location>
</feature>
<evidence type="ECO:0000259" key="8">
    <source>
        <dbReference type="Pfam" id="PF02770"/>
    </source>
</evidence>
<proteinExistence type="inferred from homology"/>
<dbReference type="InterPro" id="IPR006091">
    <property type="entry name" value="Acyl-CoA_Oxase/DH_mid-dom"/>
</dbReference>
<dbReference type="Pfam" id="PF00441">
    <property type="entry name" value="Acyl-CoA_dh_1"/>
    <property type="match status" value="1"/>
</dbReference>
<evidence type="ECO:0000259" key="9">
    <source>
        <dbReference type="Pfam" id="PF02771"/>
    </source>
</evidence>
<name>A0ABP8YDH1_9ACTN</name>
<protein>
    <submittedName>
        <fullName evidence="10">Acyl-CoA dehydrogenase family protein</fullName>
    </submittedName>
</protein>
<organism evidence="10 11">
    <name type="scientific">Nocardioides endophyticus</name>
    <dbReference type="NCBI Taxonomy" id="1353775"/>
    <lineage>
        <taxon>Bacteria</taxon>
        <taxon>Bacillati</taxon>
        <taxon>Actinomycetota</taxon>
        <taxon>Actinomycetes</taxon>
        <taxon>Propionibacteriales</taxon>
        <taxon>Nocardioidaceae</taxon>
        <taxon>Nocardioides</taxon>
    </lineage>
</organism>
<evidence type="ECO:0000313" key="10">
    <source>
        <dbReference type="EMBL" id="GAA4725998.1"/>
    </source>
</evidence>
<keyword evidence="5 6" id="KW-0560">Oxidoreductase</keyword>
<sequence>MDFEESYEHASLRKAVAQLCTSFGDEYFRDVLARDGRTHELWSALGQSGLLGVNLPEEYGGGGAGITELAIVVEETAASGAPLLLLLVSAAISGEVLKEFGTHEQKQRWLPAMADGSDKMVFAITEPDAGSNTHELTTKAVRDGDEWVLSGTKYYISGVDEASNLLVVARTGTSAKGGGEMTLFVVPTDAVGLERALIPVEVRAPEKQYTLTFDQVRISDDRRVGEVGEGMKIVFRGLNPERITGAAIETGIARYALAKASAYARQREVWGVPIGAHQGVSHPLAAAAVDVELARLMTARAAWLHDNGKPAGESANMAKYAAAEAALVALDVAIQTHGGNGLASEFGLAHLWGTARLLKVAPVSREMVLNFVATHTLGLPKSY</sequence>
<dbReference type="PANTHER" id="PTHR48083:SF1">
    <property type="entry name" value="DEHYDROGENASE, PUTATIVE (AFU_ORTHOLOGUE AFUA_7G06510)-RELATED"/>
    <property type="match status" value="1"/>
</dbReference>
<dbReference type="InterPro" id="IPR009100">
    <property type="entry name" value="AcylCoA_DH/oxidase_NM_dom_sf"/>
</dbReference>
<dbReference type="InterPro" id="IPR037069">
    <property type="entry name" value="AcylCoA_DH/ox_N_sf"/>
</dbReference>
<dbReference type="Gene3D" id="1.20.140.10">
    <property type="entry name" value="Butyryl-CoA Dehydrogenase, subunit A, domain 3"/>
    <property type="match status" value="1"/>
</dbReference>
<comment type="caution">
    <text evidence="10">The sequence shown here is derived from an EMBL/GenBank/DDBJ whole genome shotgun (WGS) entry which is preliminary data.</text>
</comment>
<dbReference type="InterPro" id="IPR013786">
    <property type="entry name" value="AcylCoA_DH/ox_N"/>
</dbReference>
<feature type="domain" description="Acyl-CoA dehydrogenase/oxidase N-terminal" evidence="9">
    <location>
        <begin position="8"/>
        <end position="116"/>
    </location>
</feature>
<dbReference type="CDD" id="cd00567">
    <property type="entry name" value="ACAD"/>
    <property type="match status" value="1"/>
</dbReference>
<dbReference type="EMBL" id="BAABKN010000005">
    <property type="protein sequence ID" value="GAA4725998.1"/>
    <property type="molecule type" value="Genomic_DNA"/>
</dbReference>
<dbReference type="PANTHER" id="PTHR48083">
    <property type="entry name" value="MEDIUM-CHAIN SPECIFIC ACYL-COA DEHYDROGENASE, MITOCHONDRIAL-RELATED"/>
    <property type="match status" value="1"/>
</dbReference>
<dbReference type="RefSeq" id="WP_345525076.1">
    <property type="nucleotide sequence ID" value="NZ_BAABKN010000005.1"/>
</dbReference>
<keyword evidence="4 6" id="KW-0274">FAD</keyword>
<comment type="similarity">
    <text evidence="2 6">Belongs to the acyl-CoA dehydrogenase family.</text>
</comment>
<evidence type="ECO:0000256" key="3">
    <source>
        <dbReference type="ARBA" id="ARBA00022630"/>
    </source>
</evidence>
<dbReference type="Gene3D" id="2.40.110.10">
    <property type="entry name" value="Butyryl-CoA Dehydrogenase, subunit A, domain 2"/>
    <property type="match status" value="1"/>
</dbReference>
<evidence type="ECO:0000256" key="5">
    <source>
        <dbReference type="ARBA" id="ARBA00023002"/>
    </source>
</evidence>
<dbReference type="Gene3D" id="1.10.540.10">
    <property type="entry name" value="Acyl-CoA dehydrogenase/oxidase, N-terminal domain"/>
    <property type="match status" value="1"/>
</dbReference>
<evidence type="ECO:0000259" key="7">
    <source>
        <dbReference type="Pfam" id="PF00441"/>
    </source>
</evidence>
<keyword evidence="11" id="KW-1185">Reference proteome</keyword>
<comment type="cofactor">
    <cofactor evidence="1 6">
        <name>FAD</name>
        <dbReference type="ChEBI" id="CHEBI:57692"/>
    </cofactor>
</comment>
<dbReference type="InterPro" id="IPR050741">
    <property type="entry name" value="Acyl-CoA_dehydrogenase"/>
</dbReference>
<keyword evidence="3 6" id="KW-0285">Flavoprotein</keyword>
<dbReference type="Pfam" id="PF02770">
    <property type="entry name" value="Acyl-CoA_dh_M"/>
    <property type="match status" value="1"/>
</dbReference>